<accession>A0A453HDB0</accession>
<dbReference type="InterPro" id="IPR015943">
    <property type="entry name" value="WD40/YVTN_repeat-like_dom_sf"/>
</dbReference>
<dbReference type="SUPFAM" id="SSF50978">
    <property type="entry name" value="WD40 repeat-like"/>
    <property type="match status" value="1"/>
</dbReference>
<feature type="chain" id="PRO_5019425976" evidence="3">
    <location>
        <begin position="18"/>
        <end position="437"/>
    </location>
</feature>
<feature type="compositionally biased region" description="Basic and acidic residues" evidence="2">
    <location>
        <begin position="263"/>
        <end position="283"/>
    </location>
</feature>
<dbReference type="PROSITE" id="PS50082">
    <property type="entry name" value="WD_REPEATS_2"/>
    <property type="match status" value="1"/>
</dbReference>
<dbReference type="AlphaFoldDB" id="A0A453HDB0"/>
<name>A0A453HDB0_AEGTS</name>
<keyword evidence="3" id="KW-0732">Signal</keyword>
<dbReference type="InterPro" id="IPR001680">
    <property type="entry name" value="WD40_rpt"/>
</dbReference>
<proteinExistence type="predicted"/>
<dbReference type="InterPro" id="IPR036322">
    <property type="entry name" value="WD40_repeat_dom_sf"/>
</dbReference>
<dbReference type="Gramene" id="AET4Gv20149100.2">
    <property type="protein sequence ID" value="AET4Gv20149100.2"/>
    <property type="gene ID" value="AET4Gv20149100"/>
</dbReference>
<evidence type="ECO:0000313" key="4">
    <source>
        <dbReference type="EnsemblPlants" id="AET4Gv20149100.2"/>
    </source>
</evidence>
<dbReference type="PANTHER" id="PTHR22844:SF355">
    <property type="entry name" value="OS03G0625300 PROTEIN"/>
    <property type="match status" value="1"/>
</dbReference>
<reference evidence="5" key="1">
    <citation type="journal article" date="2014" name="Science">
        <title>Ancient hybridizations among the ancestral genomes of bread wheat.</title>
        <authorList>
            <consortium name="International Wheat Genome Sequencing Consortium,"/>
            <person name="Marcussen T."/>
            <person name="Sandve S.R."/>
            <person name="Heier L."/>
            <person name="Spannagl M."/>
            <person name="Pfeifer M."/>
            <person name="Jakobsen K.S."/>
            <person name="Wulff B.B."/>
            <person name="Steuernagel B."/>
            <person name="Mayer K.F."/>
            <person name="Olsen O.A."/>
        </authorList>
    </citation>
    <scope>NUCLEOTIDE SEQUENCE [LARGE SCALE GENOMIC DNA]</scope>
    <source>
        <strain evidence="5">cv. AL8/78</strain>
    </source>
</reference>
<protein>
    <submittedName>
        <fullName evidence="4">Uncharacterized protein</fullName>
    </submittedName>
</protein>
<evidence type="ECO:0000313" key="5">
    <source>
        <dbReference type="Proteomes" id="UP000015105"/>
    </source>
</evidence>
<reference evidence="5" key="2">
    <citation type="journal article" date="2017" name="Nat. Plants">
        <title>The Aegilops tauschii genome reveals multiple impacts of transposons.</title>
        <authorList>
            <person name="Zhao G."/>
            <person name="Zou C."/>
            <person name="Li K."/>
            <person name="Wang K."/>
            <person name="Li T."/>
            <person name="Gao L."/>
            <person name="Zhang X."/>
            <person name="Wang H."/>
            <person name="Yang Z."/>
            <person name="Liu X."/>
            <person name="Jiang W."/>
            <person name="Mao L."/>
            <person name="Kong X."/>
            <person name="Jiao Y."/>
            <person name="Jia J."/>
        </authorList>
    </citation>
    <scope>NUCLEOTIDE SEQUENCE [LARGE SCALE GENOMIC DNA]</scope>
    <source>
        <strain evidence="5">cv. AL8/78</strain>
    </source>
</reference>
<sequence length="437" mass="48145">MLAEVLLLLLRLRVGRRRVQLLVLPHHGRGRLAVALRRLLDPAHAQVAVGAPPGPRRRGRRCGTWGHGPHRVAGQGGRARLLAGGDRGRSLHRDRLPERARVAGPARARRVQDRQRPRQGHRGRGRRAHLHRPPGRQGARVARRRGQPRRAPPGGLAPEAQGLPQERRQPHQLRRDAAQGAPARGVASALRRRVLPQPRRGRWAALLGLVGQDLQGVARVGLQVPRVRQRARRRHQHRGRRRVRRRRVHRIGRRHRQGVAAGDGREERRHEACPGEGARGGRERGHRHRRVGRGPRRARYGGVLKGHKMAVMCLAVAGNVVVSGSADQTLCVWRRDGAEHVCLSVLTGHTGPVKCVAMDEEAAVAGSGSDRRFVVYSGSLDGSVKVWRLSDAQTPAPVTERTAAPSQAWRGQPAPATYAEAWAPYQATAEAKRVPAA</sequence>
<feature type="signal peptide" evidence="3">
    <location>
        <begin position="1"/>
        <end position="17"/>
    </location>
</feature>
<dbReference type="InterPro" id="IPR045182">
    <property type="entry name" value="JINGUBANG-like"/>
</dbReference>
<reference evidence="4" key="5">
    <citation type="journal article" date="2021" name="G3 (Bethesda)">
        <title>Aegilops tauschii genome assembly Aet v5.0 features greater sequence contiguity and improved annotation.</title>
        <authorList>
            <person name="Wang L."/>
            <person name="Zhu T."/>
            <person name="Rodriguez J.C."/>
            <person name="Deal K.R."/>
            <person name="Dubcovsky J."/>
            <person name="McGuire P.E."/>
            <person name="Lux T."/>
            <person name="Spannagl M."/>
            <person name="Mayer K.F.X."/>
            <person name="Baldrich P."/>
            <person name="Meyers B.C."/>
            <person name="Huo N."/>
            <person name="Gu Y.Q."/>
            <person name="Zhou H."/>
            <person name="Devos K.M."/>
            <person name="Bennetzen J.L."/>
            <person name="Unver T."/>
            <person name="Budak H."/>
            <person name="Gulick P.J."/>
            <person name="Galiba G."/>
            <person name="Kalapos B."/>
            <person name="Nelson D.R."/>
            <person name="Li P."/>
            <person name="You F.M."/>
            <person name="Luo M.C."/>
            <person name="Dvorak J."/>
        </authorList>
    </citation>
    <scope>NUCLEOTIDE SEQUENCE [LARGE SCALE GENOMIC DNA]</scope>
    <source>
        <strain evidence="4">cv. AL8/78</strain>
    </source>
</reference>
<dbReference type="Gene3D" id="2.130.10.10">
    <property type="entry name" value="YVTN repeat-like/Quinoprotein amine dehydrogenase"/>
    <property type="match status" value="1"/>
</dbReference>
<dbReference type="EnsemblPlants" id="AET4Gv20149100.2">
    <property type="protein sequence ID" value="AET4Gv20149100.2"/>
    <property type="gene ID" value="AET4Gv20149100"/>
</dbReference>
<organism evidence="4 5">
    <name type="scientific">Aegilops tauschii subsp. strangulata</name>
    <name type="common">Goatgrass</name>
    <dbReference type="NCBI Taxonomy" id="200361"/>
    <lineage>
        <taxon>Eukaryota</taxon>
        <taxon>Viridiplantae</taxon>
        <taxon>Streptophyta</taxon>
        <taxon>Embryophyta</taxon>
        <taxon>Tracheophyta</taxon>
        <taxon>Spermatophyta</taxon>
        <taxon>Magnoliopsida</taxon>
        <taxon>Liliopsida</taxon>
        <taxon>Poales</taxon>
        <taxon>Poaceae</taxon>
        <taxon>BOP clade</taxon>
        <taxon>Pooideae</taxon>
        <taxon>Triticodae</taxon>
        <taxon>Triticeae</taxon>
        <taxon>Triticinae</taxon>
        <taxon>Aegilops</taxon>
    </lineage>
</organism>
<dbReference type="SMART" id="SM00320">
    <property type="entry name" value="WD40"/>
    <property type="match status" value="2"/>
</dbReference>
<dbReference type="PANTHER" id="PTHR22844">
    <property type="entry name" value="F-BOX AND WD40 DOMAIN PROTEIN"/>
    <property type="match status" value="1"/>
</dbReference>
<evidence type="ECO:0000256" key="3">
    <source>
        <dbReference type="SAM" id="SignalP"/>
    </source>
</evidence>
<feature type="compositionally biased region" description="Basic and acidic residues" evidence="2">
    <location>
        <begin position="86"/>
        <end position="101"/>
    </location>
</feature>
<feature type="compositionally biased region" description="Basic residues" evidence="2">
    <location>
        <begin position="284"/>
        <end position="299"/>
    </location>
</feature>
<feature type="repeat" description="WD" evidence="1">
    <location>
        <begin position="304"/>
        <end position="333"/>
    </location>
</feature>
<keyword evidence="5" id="KW-1185">Reference proteome</keyword>
<reference evidence="4" key="3">
    <citation type="journal article" date="2017" name="Nature">
        <title>Genome sequence of the progenitor of the wheat D genome Aegilops tauschii.</title>
        <authorList>
            <person name="Luo M.C."/>
            <person name="Gu Y.Q."/>
            <person name="Puiu D."/>
            <person name="Wang H."/>
            <person name="Twardziok S.O."/>
            <person name="Deal K.R."/>
            <person name="Huo N."/>
            <person name="Zhu T."/>
            <person name="Wang L."/>
            <person name="Wang Y."/>
            <person name="McGuire P.E."/>
            <person name="Liu S."/>
            <person name="Long H."/>
            <person name="Ramasamy R.K."/>
            <person name="Rodriguez J.C."/>
            <person name="Van S.L."/>
            <person name="Yuan L."/>
            <person name="Wang Z."/>
            <person name="Xia Z."/>
            <person name="Xiao L."/>
            <person name="Anderson O.D."/>
            <person name="Ouyang S."/>
            <person name="Liang Y."/>
            <person name="Zimin A.V."/>
            <person name="Pertea G."/>
            <person name="Qi P."/>
            <person name="Bennetzen J.L."/>
            <person name="Dai X."/>
            <person name="Dawson M.W."/>
            <person name="Muller H.G."/>
            <person name="Kugler K."/>
            <person name="Rivarola-Duarte L."/>
            <person name="Spannagl M."/>
            <person name="Mayer K.F.X."/>
            <person name="Lu F.H."/>
            <person name="Bevan M.W."/>
            <person name="Leroy P."/>
            <person name="Li P."/>
            <person name="You F.M."/>
            <person name="Sun Q."/>
            <person name="Liu Z."/>
            <person name="Lyons E."/>
            <person name="Wicker T."/>
            <person name="Salzberg S.L."/>
            <person name="Devos K.M."/>
            <person name="Dvorak J."/>
        </authorList>
    </citation>
    <scope>NUCLEOTIDE SEQUENCE [LARGE SCALE GENOMIC DNA]</scope>
    <source>
        <strain evidence="4">cv. AL8/78</strain>
    </source>
</reference>
<feature type="compositionally biased region" description="Basic residues" evidence="2">
    <location>
        <begin position="117"/>
        <end position="134"/>
    </location>
</feature>
<evidence type="ECO:0000256" key="1">
    <source>
        <dbReference type="PROSITE-ProRule" id="PRU00221"/>
    </source>
</evidence>
<keyword evidence="1" id="KW-0853">WD repeat</keyword>
<feature type="compositionally biased region" description="Basic residues" evidence="2">
    <location>
        <begin position="227"/>
        <end position="257"/>
    </location>
</feature>
<feature type="region of interest" description="Disordered" evidence="2">
    <location>
        <begin position="226"/>
        <end position="299"/>
    </location>
</feature>
<evidence type="ECO:0000256" key="2">
    <source>
        <dbReference type="SAM" id="MobiDB-lite"/>
    </source>
</evidence>
<feature type="region of interest" description="Disordered" evidence="2">
    <location>
        <begin position="47"/>
        <end position="193"/>
    </location>
</feature>
<reference evidence="4" key="4">
    <citation type="submission" date="2019-03" db="UniProtKB">
        <authorList>
            <consortium name="EnsemblPlants"/>
        </authorList>
    </citation>
    <scope>IDENTIFICATION</scope>
</reference>
<feature type="compositionally biased region" description="Basic and acidic residues" evidence="2">
    <location>
        <begin position="165"/>
        <end position="177"/>
    </location>
</feature>
<dbReference type="Pfam" id="PF00400">
    <property type="entry name" value="WD40"/>
    <property type="match status" value="2"/>
</dbReference>
<dbReference type="Proteomes" id="UP000015105">
    <property type="component" value="Chromosome 4D"/>
</dbReference>